<dbReference type="Gene3D" id="1.25.40.10">
    <property type="entry name" value="Tetratricopeptide repeat domain"/>
    <property type="match status" value="1"/>
</dbReference>
<accession>Q0CKZ0</accession>
<dbReference type="VEuPathDB" id="FungiDB:ATEG_05644"/>
<feature type="domain" description="Heterokaryon incompatibility" evidence="1">
    <location>
        <begin position="60"/>
        <end position="192"/>
    </location>
</feature>
<dbReference type="OMA" id="MRGSIFR"/>
<dbReference type="RefSeq" id="XP_001214822.1">
    <property type="nucleotide sequence ID" value="XM_001214822.1"/>
</dbReference>
<dbReference type="InterPro" id="IPR010730">
    <property type="entry name" value="HET"/>
</dbReference>
<dbReference type="EMBL" id="CH476601">
    <property type="protein sequence ID" value="EAU33405.1"/>
    <property type="molecule type" value="Genomic_DNA"/>
</dbReference>
<evidence type="ECO:0000313" key="3">
    <source>
        <dbReference type="Proteomes" id="UP000007963"/>
    </source>
</evidence>
<dbReference type="OrthoDB" id="2157530at2759"/>
<dbReference type="Pfam" id="PF23397">
    <property type="entry name" value="DUF7104"/>
    <property type="match status" value="6"/>
</dbReference>
<dbReference type="InterPro" id="IPR011990">
    <property type="entry name" value="TPR-like_helical_dom_sf"/>
</dbReference>
<dbReference type="Gene3D" id="1.20.5.340">
    <property type="match status" value="2"/>
</dbReference>
<dbReference type="STRING" id="341663.Q0CKZ0"/>
<organism evidence="2 3">
    <name type="scientific">Aspergillus terreus (strain NIH 2624 / FGSC A1156)</name>
    <dbReference type="NCBI Taxonomy" id="341663"/>
    <lineage>
        <taxon>Eukaryota</taxon>
        <taxon>Fungi</taxon>
        <taxon>Dikarya</taxon>
        <taxon>Ascomycota</taxon>
        <taxon>Pezizomycotina</taxon>
        <taxon>Eurotiomycetes</taxon>
        <taxon>Eurotiomycetidae</taxon>
        <taxon>Eurotiales</taxon>
        <taxon>Aspergillaceae</taxon>
        <taxon>Aspergillus</taxon>
        <taxon>Aspergillus subgen. Circumdati</taxon>
    </lineage>
</organism>
<dbReference type="PANTHER" id="PTHR24148:SF78">
    <property type="entry name" value="HETEROKARYON INCOMPATIBILITY DOMAIN-CONTAINING PROTEIN"/>
    <property type="match status" value="1"/>
</dbReference>
<protein>
    <recommendedName>
        <fullName evidence="1">Heterokaryon incompatibility domain-containing protein</fullName>
    </recommendedName>
</protein>
<reference evidence="3" key="1">
    <citation type="submission" date="2005-09" db="EMBL/GenBank/DDBJ databases">
        <title>Annotation of the Aspergillus terreus NIH2624 genome.</title>
        <authorList>
            <person name="Birren B.W."/>
            <person name="Lander E.S."/>
            <person name="Galagan J.E."/>
            <person name="Nusbaum C."/>
            <person name="Devon K."/>
            <person name="Henn M."/>
            <person name="Ma L.-J."/>
            <person name="Jaffe D.B."/>
            <person name="Butler J."/>
            <person name="Alvarez P."/>
            <person name="Gnerre S."/>
            <person name="Grabherr M."/>
            <person name="Kleber M."/>
            <person name="Mauceli E.W."/>
            <person name="Brockman W."/>
            <person name="Rounsley S."/>
            <person name="Young S.K."/>
            <person name="LaButti K."/>
            <person name="Pushparaj V."/>
            <person name="DeCaprio D."/>
            <person name="Crawford M."/>
            <person name="Koehrsen M."/>
            <person name="Engels R."/>
            <person name="Montgomery P."/>
            <person name="Pearson M."/>
            <person name="Howarth C."/>
            <person name="Larson L."/>
            <person name="Luoma S."/>
            <person name="White J."/>
            <person name="Alvarado L."/>
            <person name="Kodira C.D."/>
            <person name="Zeng Q."/>
            <person name="Oleary S."/>
            <person name="Yandava C."/>
            <person name="Denning D.W."/>
            <person name="Nierman W.C."/>
            <person name="Milne T."/>
            <person name="Madden K."/>
        </authorList>
    </citation>
    <scope>NUCLEOTIDE SEQUENCE [LARGE SCALE GENOMIC DNA]</scope>
    <source>
        <strain evidence="3">NIH 2624 / FGSC A1156</strain>
    </source>
</reference>
<name>Q0CKZ0_ASPTN</name>
<dbReference type="AlphaFoldDB" id="Q0CKZ0"/>
<dbReference type="Proteomes" id="UP000007963">
    <property type="component" value="Unassembled WGS sequence"/>
</dbReference>
<evidence type="ECO:0000313" key="2">
    <source>
        <dbReference type="EMBL" id="EAU33405.1"/>
    </source>
</evidence>
<dbReference type="SUPFAM" id="SSF48452">
    <property type="entry name" value="TPR-like"/>
    <property type="match status" value="1"/>
</dbReference>
<dbReference type="PANTHER" id="PTHR24148">
    <property type="entry name" value="ANKYRIN REPEAT DOMAIN-CONTAINING PROTEIN 39 HOMOLOG-RELATED"/>
    <property type="match status" value="1"/>
</dbReference>
<dbReference type="InterPro" id="IPR052895">
    <property type="entry name" value="HetReg/Transcr_Mod"/>
</dbReference>
<dbReference type="HOGENOM" id="CLU_004184_9_2_1"/>
<dbReference type="eggNOG" id="ENOG502SJHN">
    <property type="taxonomic scope" value="Eukaryota"/>
</dbReference>
<gene>
    <name evidence="2" type="ORF">ATEG_05644</name>
</gene>
<proteinExistence type="predicted"/>
<dbReference type="Pfam" id="PF06985">
    <property type="entry name" value="HET"/>
    <property type="match status" value="1"/>
</dbReference>
<sequence>MQDVSEIVPELSAYQYSPLPPRPNNIRLLRILPARGDTAPIRCHLFDYSLSDQRKGGHLYEALSYVWGITDKSQTIFIDDQYLAVTANLHEALLHLRDTAIERIVWIDAICINQADLKERGEQVQLMAKIHSHAACVVVWLGQASTHSDIMLETIRRAAGDGTFPRCHASVWAGIEEVLGRPWFRRIWVLQEVAAARQIRLHCGFVDLDGYTFSAGLRVLSYQYPGLIVLQRLVAPVIDIVRRAIFRPRIMESASNSGNFSLRILPLGELIEMYNRHEATERHDKIFALLGMSSDNPISAGLIPNYALRWSEVLRKIIVFLLGSDVSAESAIIEGKGYVLGKVCKVDGGDTSDSQDIEIIPTAATRRPEGKRTLSLQRLSNPVREGDIICLLSGAQNPSIVRLCKDYFIVVRIHISMPLNVPKNASGHDFLLYWDWEDSEQRSSEHSEYKTLMESLASQWTDTRPHEMTRLWHVALILDDAWEFRKSSIRVQDSLLAHVTELGEEDPRTLTCAHKTASLLLKLDEMEPAVALFDRVIKLAWKRRELDTITMNSLSALAMVYRAQGRWSEARKLRVMEDTIDMMRNDKHTCADIMAKATRKPDKDVPMLTFEREGHNAQVTEDQLITIAKDPCGAEIMEVVLEYQGREARITDAVIAAAPRNGSHGKAVIKLLLERSGYEIRLPKNVLLAAMENIESGCEIPQLLLDQGKATTVIDEAVVAATQHASEEHLRLLMRKEYEQVQFTRAAHVQVAGKCDKGFMKRLLDKEGERFRPTEHILIAAAGSRYGSGVLCILFEERGNDIKITDDVVAAAAGHKYGDGVIRLLLQRRHNEVRLTEKVVVAAARSPSGKDIMMLLLGREIDKNRLSDNVVVEVARYFDAEIMSLVLDSMQRSVEIPEGMITATLKNQHGKDILRLLFHTRRSKVNVRDDTVTQVAELCDPETMKLLLDSTQGSVTLTDSTLIAAARNKGGHSMLMLLLSQTRGRLQISEELVLHVVRKGRGALKALLDKRGQDFHVTEGILVAAAQQWYGKQLLTLLFERKSDEIRITEKVLNAAAGSKRSDEVVEFLYVHKEMFR</sequence>
<dbReference type="InterPro" id="IPR055530">
    <property type="entry name" value="DUF7104"/>
</dbReference>
<evidence type="ECO:0000259" key="1">
    <source>
        <dbReference type="Pfam" id="PF06985"/>
    </source>
</evidence>
<dbReference type="GeneID" id="4321850"/>